<accession>A0A022QJE6</accession>
<dbReference type="Pfam" id="PF00657">
    <property type="entry name" value="Lipase_GDSL"/>
    <property type="match status" value="2"/>
</dbReference>
<feature type="signal peptide" evidence="3">
    <location>
        <begin position="1"/>
        <end position="21"/>
    </location>
</feature>
<protein>
    <recommendedName>
        <fullName evidence="6">GDSL esterase/lipase</fullName>
    </recommendedName>
</protein>
<dbReference type="SUPFAM" id="SSF52518">
    <property type="entry name" value="Thiamin diphosphate-binding fold (THDP-binding)"/>
    <property type="match status" value="1"/>
</dbReference>
<evidence type="ECO:0000313" key="5">
    <source>
        <dbReference type="Proteomes" id="UP000030748"/>
    </source>
</evidence>
<name>A0A022QJE6_ERYGU</name>
<proteinExistence type="inferred from homology"/>
<dbReference type="EMBL" id="KI631456">
    <property type="protein sequence ID" value="EYU28061.1"/>
    <property type="molecule type" value="Genomic_DNA"/>
</dbReference>
<feature type="chain" id="PRO_5001504134" description="GDSL esterase/lipase" evidence="3">
    <location>
        <begin position="22"/>
        <end position="451"/>
    </location>
</feature>
<dbReference type="Gene3D" id="3.40.50.1110">
    <property type="entry name" value="SGNH hydrolase"/>
    <property type="match status" value="2"/>
</dbReference>
<sequence>MTVAYAVISILLAQSLSLSAAAAIRESEFGCYESIISFGDSLADTGNVLLLSPSDKKPHGGLPPYGRTFFHRPTGRFSDGRLVIDFIAQRFGLPFVPPYIGGESGELHDGGFSKGVNFAVAGATALDYEFYEKLGFHNQDTNVSLGTQLDWFKRFLSTIPGTPWLLQLLLLLPKVSACFKSIISFGDSIADTGNLLHLSPPSNPLPNFASPPYGPHHRLHRGGNVSGGVNFAVGGATALPDPFFARKLGPNSNGKYCEKYLESSLVLVGEIGGNDYNDAFLQGKSVDDVRLFALRVVEEIIFTINGISRSDVQQLILHISKVPTKKITTRKLVTDQDISTMIRCGQKSIIFLINNGGYTIEVEIHDGPYNVIKNWNCTGLVDAIHNGEGNCWTAKVRTEDELVKAIAAATDTYKESLCFIEVLVHKDDTSKELLVWGSCVSSANSRPPNPQ</sequence>
<evidence type="ECO:0000256" key="1">
    <source>
        <dbReference type="ARBA" id="ARBA00008668"/>
    </source>
</evidence>
<dbReference type="Gene3D" id="3.40.50.970">
    <property type="match status" value="1"/>
</dbReference>
<dbReference type="STRING" id="4155.A0A022QJE6"/>
<reference evidence="4 5" key="1">
    <citation type="journal article" date="2013" name="Proc. Natl. Acad. Sci. U.S.A.">
        <title>Fine-scale variation in meiotic recombination in Mimulus inferred from population shotgun sequencing.</title>
        <authorList>
            <person name="Hellsten U."/>
            <person name="Wright K.M."/>
            <person name="Jenkins J."/>
            <person name="Shu S."/>
            <person name="Yuan Y."/>
            <person name="Wessler S.R."/>
            <person name="Schmutz J."/>
            <person name="Willis J.H."/>
            <person name="Rokhsar D.S."/>
        </authorList>
    </citation>
    <scope>NUCLEOTIDE SEQUENCE [LARGE SCALE GENOMIC DNA]</scope>
    <source>
        <strain evidence="5">cv. DUN x IM62</strain>
    </source>
</reference>
<organism evidence="4 5">
    <name type="scientific">Erythranthe guttata</name>
    <name type="common">Yellow monkey flower</name>
    <name type="synonym">Mimulus guttatus</name>
    <dbReference type="NCBI Taxonomy" id="4155"/>
    <lineage>
        <taxon>Eukaryota</taxon>
        <taxon>Viridiplantae</taxon>
        <taxon>Streptophyta</taxon>
        <taxon>Embryophyta</taxon>
        <taxon>Tracheophyta</taxon>
        <taxon>Spermatophyta</taxon>
        <taxon>Magnoliopsida</taxon>
        <taxon>eudicotyledons</taxon>
        <taxon>Gunneridae</taxon>
        <taxon>Pentapetalae</taxon>
        <taxon>asterids</taxon>
        <taxon>lamiids</taxon>
        <taxon>Lamiales</taxon>
        <taxon>Phrymaceae</taxon>
        <taxon>Erythranthe</taxon>
    </lineage>
</organism>
<dbReference type="Proteomes" id="UP000030748">
    <property type="component" value="Unassembled WGS sequence"/>
</dbReference>
<comment type="similarity">
    <text evidence="1">Belongs to the 'GDSL' lipolytic enzyme family.</text>
</comment>
<evidence type="ECO:0000313" key="4">
    <source>
        <dbReference type="EMBL" id="EYU28061.1"/>
    </source>
</evidence>
<evidence type="ECO:0008006" key="6">
    <source>
        <dbReference type="Google" id="ProtNLM"/>
    </source>
</evidence>
<dbReference type="PANTHER" id="PTHR22835">
    <property type="entry name" value="ZINC FINGER FYVE DOMAIN CONTAINING PROTEIN"/>
    <property type="match status" value="1"/>
</dbReference>
<keyword evidence="5" id="KW-1185">Reference proteome</keyword>
<dbReference type="AlphaFoldDB" id="A0A022QJE6"/>
<dbReference type="PANTHER" id="PTHR22835:SF683">
    <property type="entry name" value="OS05G0506800 PROTEIN"/>
    <property type="match status" value="1"/>
</dbReference>
<dbReference type="InterPro" id="IPR036514">
    <property type="entry name" value="SGNH_hydro_sf"/>
</dbReference>
<evidence type="ECO:0000256" key="3">
    <source>
        <dbReference type="SAM" id="SignalP"/>
    </source>
</evidence>
<dbReference type="InterPro" id="IPR029061">
    <property type="entry name" value="THDP-binding"/>
</dbReference>
<dbReference type="GO" id="GO:0016788">
    <property type="term" value="F:hydrolase activity, acting on ester bonds"/>
    <property type="evidence" value="ECO:0007669"/>
    <property type="project" value="InterPro"/>
</dbReference>
<dbReference type="InterPro" id="IPR001087">
    <property type="entry name" value="GDSL"/>
</dbReference>
<dbReference type="eggNOG" id="ENOG502QSMM">
    <property type="taxonomic scope" value="Eukaryota"/>
</dbReference>
<keyword evidence="3" id="KW-0732">Signal</keyword>
<evidence type="ECO:0000256" key="2">
    <source>
        <dbReference type="ARBA" id="ARBA00023180"/>
    </source>
</evidence>
<keyword evidence="2" id="KW-0325">Glycoprotein</keyword>
<gene>
    <name evidence="4" type="ORF">MIMGU_mgv11b014990mg</name>
</gene>